<evidence type="ECO:0000259" key="9">
    <source>
        <dbReference type="PROSITE" id="PS50928"/>
    </source>
</evidence>
<reference evidence="10 11" key="1">
    <citation type="submission" date="2013-08" db="EMBL/GenBank/DDBJ databases">
        <title>Genome sequencing of Cellulomonas bogoriensis 69B4.</title>
        <authorList>
            <person name="Chen F."/>
            <person name="Li Y."/>
            <person name="Wang G."/>
        </authorList>
    </citation>
    <scope>NUCLEOTIDE SEQUENCE [LARGE SCALE GENOMIC DNA]</scope>
    <source>
        <strain evidence="10 11">69B4</strain>
    </source>
</reference>
<feature type="transmembrane region" description="Helical" evidence="7">
    <location>
        <begin position="176"/>
        <end position="199"/>
    </location>
</feature>
<dbReference type="CDD" id="cd06261">
    <property type="entry name" value="TM_PBP2"/>
    <property type="match status" value="1"/>
</dbReference>
<feature type="transmembrane region" description="Helical" evidence="7">
    <location>
        <begin position="94"/>
        <end position="115"/>
    </location>
</feature>
<evidence type="ECO:0000256" key="5">
    <source>
        <dbReference type="ARBA" id="ARBA00022989"/>
    </source>
</evidence>
<dbReference type="OrthoDB" id="9805974at2"/>
<keyword evidence="4 7" id="KW-0812">Transmembrane</keyword>
<evidence type="ECO:0000256" key="2">
    <source>
        <dbReference type="ARBA" id="ARBA00022448"/>
    </source>
</evidence>
<evidence type="ECO:0000313" key="11">
    <source>
        <dbReference type="Proteomes" id="UP000054314"/>
    </source>
</evidence>
<dbReference type="EMBL" id="AXCZ01000004">
    <property type="protein sequence ID" value="KGM14405.1"/>
    <property type="molecule type" value="Genomic_DNA"/>
</dbReference>
<feature type="domain" description="ABC transmembrane type-1" evidence="9">
    <location>
        <begin position="90"/>
        <end position="303"/>
    </location>
</feature>
<dbReference type="PANTHER" id="PTHR30193:SF37">
    <property type="entry name" value="INNER MEMBRANE ABC TRANSPORTER PERMEASE PROTEIN YCJO"/>
    <property type="match status" value="1"/>
</dbReference>
<evidence type="ECO:0000256" key="1">
    <source>
        <dbReference type="ARBA" id="ARBA00004651"/>
    </source>
</evidence>
<evidence type="ECO:0000256" key="6">
    <source>
        <dbReference type="ARBA" id="ARBA00023136"/>
    </source>
</evidence>
<dbReference type="SUPFAM" id="SSF161098">
    <property type="entry name" value="MetI-like"/>
    <property type="match status" value="1"/>
</dbReference>
<proteinExistence type="inferred from homology"/>
<evidence type="ECO:0000256" key="3">
    <source>
        <dbReference type="ARBA" id="ARBA00022475"/>
    </source>
</evidence>
<dbReference type="AlphaFoldDB" id="A0A0A0C2J8"/>
<dbReference type="InterPro" id="IPR035906">
    <property type="entry name" value="MetI-like_sf"/>
</dbReference>
<dbReference type="PANTHER" id="PTHR30193">
    <property type="entry name" value="ABC TRANSPORTER PERMEASE PROTEIN"/>
    <property type="match status" value="1"/>
</dbReference>
<keyword evidence="5 7" id="KW-1133">Transmembrane helix</keyword>
<evidence type="ECO:0000256" key="8">
    <source>
        <dbReference type="SAM" id="MobiDB-lite"/>
    </source>
</evidence>
<gene>
    <name evidence="10" type="ORF">N869_12620</name>
</gene>
<dbReference type="Gene3D" id="1.10.3720.10">
    <property type="entry name" value="MetI-like"/>
    <property type="match status" value="1"/>
</dbReference>
<dbReference type="InterPro" id="IPR000515">
    <property type="entry name" value="MetI-like"/>
</dbReference>
<feature type="transmembrane region" description="Helical" evidence="7">
    <location>
        <begin position="32"/>
        <end position="52"/>
    </location>
</feature>
<dbReference type="Proteomes" id="UP000054314">
    <property type="component" value="Unassembled WGS sequence"/>
</dbReference>
<dbReference type="GO" id="GO:0055085">
    <property type="term" value="P:transmembrane transport"/>
    <property type="evidence" value="ECO:0007669"/>
    <property type="project" value="InterPro"/>
</dbReference>
<comment type="subcellular location">
    <subcellularLocation>
        <location evidence="1 7">Cell membrane</location>
        <topology evidence="1 7">Multi-pass membrane protein</topology>
    </subcellularLocation>
</comment>
<dbReference type="GO" id="GO:0005886">
    <property type="term" value="C:plasma membrane"/>
    <property type="evidence" value="ECO:0007669"/>
    <property type="project" value="UniProtKB-SubCell"/>
</dbReference>
<dbReference type="PROSITE" id="PS50928">
    <property type="entry name" value="ABC_TM1"/>
    <property type="match status" value="1"/>
</dbReference>
<dbReference type="Pfam" id="PF00528">
    <property type="entry name" value="BPD_transp_1"/>
    <property type="match status" value="1"/>
</dbReference>
<comment type="similarity">
    <text evidence="7">Belongs to the binding-protein-dependent transport system permease family.</text>
</comment>
<keyword evidence="11" id="KW-1185">Reference proteome</keyword>
<keyword evidence="6 7" id="KW-0472">Membrane</keyword>
<evidence type="ECO:0000256" key="7">
    <source>
        <dbReference type="RuleBase" id="RU363032"/>
    </source>
</evidence>
<evidence type="ECO:0000313" key="10">
    <source>
        <dbReference type="EMBL" id="KGM14405.1"/>
    </source>
</evidence>
<feature type="transmembrane region" description="Helical" evidence="7">
    <location>
        <begin position="235"/>
        <end position="256"/>
    </location>
</feature>
<sequence>MVAGRAHARSATTADRRPRRRSGSGLGRRGEIAFFLTPAILLYVVFVIYPITRAGQYSFYRWNGLQDLTDFIGFQNYREAITNSVFQGALMNNLTIIIASLVVQLPIGLGIALLLNRKLKGRGALRTIIFIPYVLAEVVAGVMWTLILTPRGAANATLQNLGLENLQQLWLADPDIALWTLFGVLTWKYVGFAIILFLAGLQGVPEELHEAAALDGASWWQIQRRIVIPMIGPTIRIWAFLSMIGSIQLFDLVWIMTGGGPANSTQTMATYLIGQGFERFRFGYGSAVAVIMFSFSLILALFYQRFVLARDVQDPVSGRKG</sequence>
<feature type="region of interest" description="Disordered" evidence="8">
    <location>
        <begin position="1"/>
        <end position="25"/>
    </location>
</feature>
<comment type="caution">
    <text evidence="10">The sequence shown here is derived from an EMBL/GenBank/DDBJ whole genome shotgun (WGS) entry which is preliminary data.</text>
</comment>
<name>A0A0A0C2J8_9CELL</name>
<keyword evidence="2 7" id="KW-0813">Transport</keyword>
<feature type="transmembrane region" description="Helical" evidence="7">
    <location>
        <begin position="282"/>
        <end position="303"/>
    </location>
</feature>
<dbReference type="InterPro" id="IPR051393">
    <property type="entry name" value="ABC_transporter_permease"/>
</dbReference>
<keyword evidence="3" id="KW-1003">Cell membrane</keyword>
<organism evidence="10 11">
    <name type="scientific">Cellulomonas bogoriensis 69B4 = DSM 16987</name>
    <dbReference type="NCBI Taxonomy" id="1386082"/>
    <lineage>
        <taxon>Bacteria</taxon>
        <taxon>Bacillati</taxon>
        <taxon>Actinomycetota</taxon>
        <taxon>Actinomycetes</taxon>
        <taxon>Micrococcales</taxon>
        <taxon>Cellulomonadaceae</taxon>
        <taxon>Cellulomonas</taxon>
    </lineage>
</organism>
<feature type="transmembrane region" description="Helical" evidence="7">
    <location>
        <begin position="127"/>
        <end position="147"/>
    </location>
</feature>
<evidence type="ECO:0000256" key="4">
    <source>
        <dbReference type="ARBA" id="ARBA00022692"/>
    </source>
</evidence>
<accession>A0A0A0C2J8</accession>
<protein>
    <submittedName>
        <fullName evidence="10">Sugar ABC transporter permease</fullName>
    </submittedName>
</protein>